<evidence type="ECO:0000313" key="1">
    <source>
        <dbReference type="Proteomes" id="UP000492821"/>
    </source>
</evidence>
<name>A0A7E4URY1_PANRE</name>
<dbReference type="WBParaSite" id="Pan_g1213.t1">
    <property type="protein sequence ID" value="Pan_g1213.t1"/>
    <property type="gene ID" value="Pan_g1213"/>
</dbReference>
<protein>
    <submittedName>
        <fullName evidence="2">Transposase</fullName>
    </submittedName>
</protein>
<dbReference type="AlphaFoldDB" id="A0A7E4URY1"/>
<reference evidence="2" key="2">
    <citation type="submission" date="2020-10" db="UniProtKB">
        <authorList>
            <consortium name="WormBaseParasite"/>
        </authorList>
    </citation>
    <scope>IDENTIFICATION</scope>
</reference>
<organism evidence="1 2">
    <name type="scientific">Panagrellus redivivus</name>
    <name type="common">Microworm</name>
    <dbReference type="NCBI Taxonomy" id="6233"/>
    <lineage>
        <taxon>Eukaryota</taxon>
        <taxon>Metazoa</taxon>
        <taxon>Ecdysozoa</taxon>
        <taxon>Nematoda</taxon>
        <taxon>Chromadorea</taxon>
        <taxon>Rhabditida</taxon>
        <taxon>Tylenchina</taxon>
        <taxon>Panagrolaimomorpha</taxon>
        <taxon>Panagrolaimoidea</taxon>
        <taxon>Panagrolaimidae</taxon>
        <taxon>Panagrellus</taxon>
    </lineage>
</organism>
<reference evidence="1" key="1">
    <citation type="journal article" date="2013" name="Genetics">
        <title>The draft genome and transcriptome of Panagrellus redivivus are shaped by the harsh demands of a free-living lifestyle.</title>
        <authorList>
            <person name="Srinivasan J."/>
            <person name="Dillman A.R."/>
            <person name="Macchietto M.G."/>
            <person name="Heikkinen L."/>
            <person name="Lakso M."/>
            <person name="Fracchia K.M."/>
            <person name="Antoshechkin I."/>
            <person name="Mortazavi A."/>
            <person name="Wong G."/>
            <person name="Sternberg P.W."/>
        </authorList>
    </citation>
    <scope>NUCLEOTIDE SEQUENCE [LARGE SCALE GENOMIC DNA]</scope>
    <source>
        <strain evidence="1">MT8872</strain>
    </source>
</reference>
<accession>A0A7E4URY1</accession>
<keyword evidence="1" id="KW-1185">Reference proteome</keyword>
<proteinExistence type="predicted"/>
<sequence>MSQSYVKRLMAESLEISDMAEQKVYTNRIYSRHHQRSSKQLGQTQFLSIDQRQLKSVVAETSLEAGTGESFVIH</sequence>
<evidence type="ECO:0000313" key="2">
    <source>
        <dbReference type="WBParaSite" id="Pan_g1213.t1"/>
    </source>
</evidence>
<dbReference type="Proteomes" id="UP000492821">
    <property type="component" value="Unassembled WGS sequence"/>
</dbReference>